<reference evidence="13" key="2">
    <citation type="submission" date="2010-04" db="EMBL/GenBank/DDBJ databases">
        <authorList>
            <person name="Buell R."/>
            <person name="Hamilton J."/>
            <person name="Hostetler J."/>
        </authorList>
    </citation>
    <scope>NUCLEOTIDE SEQUENCE [LARGE SCALE GENOMIC DNA]</scope>
    <source>
        <strain evidence="13">DAOM:BR144</strain>
    </source>
</reference>
<dbReference type="Pfam" id="PF08320">
    <property type="entry name" value="PIG-X"/>
    <property type="match status" value="1"/>
</dbReference>
<protein>
    <recommendedName>
        <fullName evidence="14">Protein PBN1</fullName>
    </recommendedName>
</protein>
<keyword evidence="4" id="KW-0337">GPI-anchor biosynthesis</keyword>
<keyword evidence="7 10" id="KW-1133">Transmembrane helix</keyword>
<evidence type="ECO:0000256" key="7">
    <source>
        <dbReference type="ARBA" id="ARBA00022989"/>
    </source>
</evidence>
<evidence type="ECO:0000256" key="2">
    <source>
        <dbReference type="ARBA" id="ARBA00004687"/>
    </source>
</evidence>
<evidence type="ECO:0000256" key="6">
    <source>
        <dbReference type="ARBA" id="ARBA00022824"/>
    </source>
</evidence>
<evidence type="ECO:0000256" key="10">
    <source>
        <dbReference type="SAM" id="Phobius"/>
    </source>
</evidence>
<comment type="pathway">
    <text evidence="2">Glycolipid biosynthesis; glycosylphosphatidylinositol-anchor biosynthesis.</text>
</comment>
<organism evidence="12 13">
    <name type="scientific">Globisporangium ultimum (strain ATCC 200006 / CBS 805.95 / DAOM BR144)</name>
    <name type="common">Pythium ultimum</name>
    <dbReference type="NCBI Taxonomy" id="431595"/>
    <lineage>
        <taxon>Eukaryota</taxon>
        <taxon>Sar</taxon>
        <taxon>Stramenopiles</taxon>
        <taxon>Oomycota</taxon>
        <taxon>Peronosporomycetes</taxon>
        <taxon>Pythiales</taxon>
        <taxon>Pythiaceae</taxon>
        <taxon>Globisporangium</taxon>
    </lineage>
</organism>
<dbReference type="EnsemblProtists" id="PYU1_T004530">
    <property type="protein sequence ID" value="PYU1_T004530"/>
    <property type="gene ID" value="PYU1_G004519"/>
</dbReference>
<name>K3WHT8_GLOUD</name>
<proteinExistence type="inferred from homology"/>
<evidence type="ECO:0000256" key="3">
    <source>
        <dbReference type="ARBA" id="ARBA00010345"/>
    </source>
</evidence>
<dbReference type="GO" id="GO:0005789">
    <property type="term" value="C:endoplasmic reticulum membrane"/>
    <property type="evidence" value="ECO:0007669"/>
    <property type="project" value="UniProtKB-SubCell"/>
</dbReference>
<keyword evidence="9" id="KW-0325">Glycoprotein</keyword>
<feature type="signal peptide" evidence="11">
    <location>
        <begin position="1"/>
        <end position="21"/>
    </location>
</feature>
<evidence type="ECO:0000256" key="5">
    <source>
        <dbReference type="ARBA" id="ARBA00022692"/>
    </source>
</evidence>
<accession>K3WHT8</accession>
<sequence length="579" mass="63569">MRIAHALLALLLPAAISSVSSNEEPPREAAVPADSTVVAFWPRDADDTLSHARDPDGIVWLSSSSGRGFFGTVTSKFDTFVQTALHPLIQRIDIAWVPPVDAESTTFDQFFSHSPHLVAVHSVGIHVQVVPVFPIDGQTFLNEAKQREIEANVQNVLQDAISTSGVVPEFQAGFLANSLCNYRKWGNNSPMTSASDPSAASSVWCYTSSFSFPTTVPIATRGLPAFKRTDDATTLTTESPERESALGIYLRSKVPAFDYVSRVTQVTLEQSSSQYRLSTRVFEAWTADAHQIPISWQYDEHDGSKTAAHSLAVSSIRLDDAPSIEYLSLEQNGEAEMITKSSLMLPKNQFPGYVTPASVNVSIAGEGFHRRYSIDVDLHGAQRKCSESKLLLRVPLSHDVYADLDELRRMERFGELRLLAFSKHIEIERPSPVSPQHTIALEFPIASSDTVHIDFPIHFRYQAPSESDLYHLASIVSPEFFLYCPSSSRQSEPQVGQRDTDDSSAESLDAAYFQRLSVKSPIDVQDIAVPVGYLPHGPFVSIMTLSVASLGALLLVFIAVTTKTPPSASLSSLWKLKSA</sequence>
<keyword evidence="13" id="KW-1185">Reference proteome</keyword>
<dbReference type="InterPro" id="IPR013233">
    <property type="entry name" value="PIG-X/PBN1"/>
</dbReference>
<feature type="chain" id="PRO_5003867766" description="Protein PBN1" evidence="11">
    <location>
        <begin position="22"/>
        <end position="579"/>
    </location>
</feature>
<evidence type="ECO:0000313" key="13">
    <source>
        <dbReference type="Proteomes" id="UP000019132"/>
    </source>
</evidence>
<evidence type="ECO:0000256" key="8">
    <source>
        <dbReference type="ARBA" id="ARBA00023136"/>
    </source>
</evidence>
<dbReference type="PANTHER" id="PTHR28650">
    <property type="entry name" value="PHOSPHATIDYLINOSITOL-GLYCAN BIOSYNTHESIS CLASS X PROTEIN"/>
    <property type="match status" value="1"/>
</dbReference>
<dbReference type="OMA" id="QRIDIAW"/>
<keyword evidence="6" id="KW-0256">Endoplasmic reticulum</keyword>
<dbReference type="eggNOG" id="ENOG502S32M">
    <property type="taxonomic scope" value="Eukaryota"/>
</dbReference>
<reference evidence="12" key="3">
    <citation type="submission" date="2015-02" db="UniProtKB">
        <authorList>
            <consortium name="EnsemblProtists"/>
        </authorList>
    </citation>
    <scope>IDENTIFICATION</scope>
    <source>
        <strain evidence="12">DAOM BR144</strain>
    </source>
</reference>
<evidence type="ECO:0000256" key="1">
    <source>
        <dbReference type="ARBA" id="ARBA00004389"/>
    </source>
</evidence>
<feature type="transmembrane region" description="Helical" evidence="10">
    <location>
        <begin position="539"/>
        <end position="560"/>
    </location>
</feature>
<keyword evidence="8 10" id="KW-0472">Membrane</keyword>
<reference evidence="13" key="1">
    <citation type="journal article" date="2010" name="Genome Biol.">
        <title>Genome sequence of the necrotrophic plant pathogen Pythium ultimum reveals original pathogenicity mechanisms and effector repertoire.</title>
        <authorList>
            <person name="Levesque C.A."/>
            <person name="Brouwer H."/>
            <person name="Cano L."/>
            <person name="Hamilton J.P."/>
            <person name="Holt C."/>
            <person name="Huitema E."/>
            <person name="Raffaele S."/>
            <person name="Robideau G.P."/>
            <person name="Thines M."/>
            <person name="Win J."/>
            <person name="Zerillo M.M."/>
            <person name="Beakes G.W."/>
            <person name="Boore J.L."/>
            <person name="Busam D."/>
            <person name="Dumas B."/>
            <person name="Ferriera S."/>
            <person name="Fuerstenberg S.I."/>
            <person name="Gachon C.M."/>
            <person name="Gaulin E."/>
            <person name="Govers F."/>
            <person name="Grenville-Briggs L."/>
            <person name="Horner N."/>
            <person name="Hostetler J."/>
            <person name="Jiang R.H."/>
            <person name="Johnson J."/>
            <person name="Krajaejun T."/>
            <person name="Lin H."/>
            <person name="Meijer H.J."/>
            <person name="Moore B."/>
            <person name="Morris P."/>
            <person name="Phuntmart V."/>
            <person name="Puiu D."/>
            <person name="Shetty J."/>
            <person name="Stajich J.E."/>
            <person name="Tripathy S."/>
            <person name="Wawra S."/>
            <person name="van West P."/>
            <person name="Whitty B.R."/>
            <person name="Coutinho P.M."/>
            <person name="Henrissat B."/>
            <person name="Martin F."/>
            <person name="Thomas P.D."/>
            <person name="Tyler B.M."/>
            <person name="De Vries R.P."/>
            <person name="Kamoun S."/>
            <person name="Yandell M."/>
            <person name="Tisserat N."/>
            <person name="Buell C.R."/>
        </authorList>
    </citation>
    <scope>NUCLEOTIDE SEQUENCE</scope>
    <source>
        <strain evidence="13">DAOM:BR144</strain>
    </source>
</reference>
<evidence type="ECO:0000256" key="4">
    <source>
        <dbReference type="ARBA" id="ARBA00022502"/>
    </source>
</evidence>
<evidence type="ECO:0000313" key="12">
    <source>
        <dbReference type="EnsemblProtists" id="PYU1_T004530"/>
    </source>
</evidence>
<dbReference type="STRING" id="431595.K3WHT8"/>
<keyword evidence="11" id="KW-0732">Signal</keyword>
<dbReference type="AlphaFoldDB" id="K3WHT8"/>
<dbReference type="UniPathway" id="UPA00196"/>
<dbReference type="Proteomes" id="UP000019132">
    <property type="component" value="Unassembled WGS sequence"/>
</dbReference>
<dbReference type="VEuPathDB" id="FungiDB:PYU1_G004519"/>
<dbReference type="EMBL" id="GL376631">
    <property type="status" value="NOT_ANNOTATED_CDS"/>
    <property type="molecule type" value="Genomic_DNA"/>
</dbReference>
<dbReference type="GO" id="GO:0006506">
    <property type="term" value="P:GPI anchor biosynthetic process"/>
    <property type="evidence" value="ECO:0007669"/>
    <property type="project" value="UniProtKB-UniPathway"/>
</dbReference>
<evidence type="ECO:0000256" key="11">
    <source>
        <dbReference type="SAM" id="SignalP"/>
    </source>
</evidence>
<dbReference type="HOGENOM" id="CLU_040114_0_0_1"/>
<comment type="similarity">
    <text evidence="3">Belongs to the PIGX family.</text>
</comment>
<evidence type="ECO:0000256" key="9">
    <source>
        <dbReference type="ARBA" id="ARBA00023180"/>
    </source>
</evidence>
<dbReference type="InParanoid" id="K3WHT8"/>
<dbReference type="PANTHER" id="PTHR28650:SF1">
    <property type="entry name" value="PHOSPHATIDYLINOSITOL-GLYCAN BIOSYNTHESIS CLASS X PROTEIN"/>
    <property type="match status" value="1"/>
</dbReference>
<comment type="subcellular location">
    <subcellularLocation>
        <location evidence="1">Endoplasmic reticulum membrane</location>
        <topology evidence="1">Single-pass membrane protein</topology>
    </subcellularLocation>
</comment>
<dbReference type="InterPro" id="IPR040039">
    <property type="entry name" value="PIGX"/>
</dbReference>
<keyword evidence="5 10" id="KW-0812">Transmembrane</keyword>
<evidence type="ECO:0008006" key="14">
    <source>
        <dbReference type="Google" id="ProtNLM"/>
    </source>
</evidence>